<accession>A0AAJ1X1U4</accession>
<protein>
    <submittedName>
        <fullName evidence="1">Uncharacterized protein</fullName>
    </submittedName>
</protein>
<name>A0AAJ1X1U4_9ACTN</name>
<dbReference type="RefSeq" id="WP_307198372.1">
    <property type="nucleotide sequence ID" value="NZ_JAUTAN010000001.1"/>
</dbReference>
<dbReference type="AlphaFoldDB" id="A0AAJ1X1U4"/>
<dbReference type="InterPro" id="IPR054206">
    <property type="entry name" value="DUF6912"/>
</dbReference>
<evidence type="ECO:0000313" key="1">
    <source>
        <dbReference type="EMBL" id="MDQ1102922.1"/>
    </source>
</evidence>
<organism evidence="1 2">
    <name type="scientific">Nocardioides zeae</name>
    <dbReference type="NCBI Taxonomy" id="1457234"/>
    <lineage>
        <taxon>Bacteria</taxon>
        <taxon>Bacillati</taxon>
        <taxon>Actinomycetota</taxon>
        <taxon>Actinomycetes</taxon>
        <taxon>Propionibacteriales</taxon>
        <taxon>Nocardioidaceae</taxon>
        <taxon>Nocardioides</taxon>
    </lineage>
</organism>
<proteinExistence type="predicted"/>
<comment type="caution">
    <text evidence="1">The sequence shown here is derived from an EMBL/GenBank/DDBJ whole genome shotgun (WGS) entry which is preliminary data.</text>
</comment>
<evidence type="ECO:0000313" key="2">
    <source>
        <dbReference type="Proteomes" id="UP001239215"/>
    </source>
</evidence>
<reference evidence="1" key="1">
    <citation type="submission" date="2023-07" db="EMBL/GenBank/DDBJ databases">
        <title>Functional and genomic diversity of the sorghum phyllosphere microbiome.</title>
        <authorList>
            <person name="Shade A."/>
        </authorList>
    </citation>
    <scope>NUCLEOTIDE SEQUENCE</scope>
    <source>
        <strain evidence="1">SORGH_AS_1067</strain>
    </source>
</reference>
<sequence length="154" mass="16526">MTVRVFVPVTSGRLAHVVAEGRIDGPFRAHAVTAALQEAWPEAEDEEWEYAAQAAAGVASLAARGEGDVPRRLVLAADVPAVRPVGDEADPTLVEVEADLPWKRIASAHVDVEDLSPAVVAAYLSDEELPDVVDGIEVDHDLAWFATQEIRTLL</sequence>
<dbReference type="Proteomes" id="UP001239215">
    <property type="component" value="Unassembled WGS sequence"/>
</dbReference>
<dbReference type="Pfam" id="PF21853">
    <property type="entry name" value="DUF6912"/>
    <property type="match status" value="1"/>
</dbReference>
<gene>
    <name evidence="1" type="ORF">QE405_000206</name>
</gene>
<dbReference type="EMBL" id="JAUTAN010000001">
    <property type="protein sequence ID" value="MDQ1102922.1"/>
    <property type="molecule type" value="Genomic_DNA"/>
</dbReference>